<dbReference type="Gene3D" id="3.10.620.30">
    <property type="match status" value="1"/>
</dbReference>
<proteinExistence type="predicted"/>
<dbReference type="SUPFAM" id="SSF54001">
    <property type="entry name" value="Cysteine proteinases"/>
    <property type="match status" value="1"/>
</dbReference>
<gene>
    <name evidence="2" type="ORF">BE15_21540</name>
</gene>
<dbReference type="AlphaFoldDB" id="A0A150QLP1"/>
<dbReference type="OrthoDB" id="9804872at2"/>
<accession>A0A150QLP1</accession>
<protein>
    <submittedName>
        <fullName evidence="2">Transglutaminase</fullName>
    </submittedName>
</protein>
<dbReference type="Proteomes" id="UP000075260">
    <property type="component" value="Unassembled WGS sequence"/>
</dbReference>
<dbReference type="EMBL" id="JEMA01000518">
    <property type="protein sequence ID" value="KYF68915.1"/>
    <property type="molecule type" value="Genomic_DNA"/>
</dbReference>
<organism evidence="2 3">
    <name type="scientific">Sorangium cellulosum</name>
    <name type="common">Polyangium cellulosum</name>
    <dbReference type="NCBI Taxonomy" id="56"/>
    <lineage>
        <taxon>Bacteria</taxon>
        <taxon>Pseudomonadati</taxon>
        <taxon>Myxococcota</taxon>
        <taxon>Polyangia</taxon>
        <taxon>Polyangiales</taxon>
        <taxon>Polyangiaceae</taxon>
        <taxon>Sorangium</taxon>
    </lineage>
</organism>
<reference evidence="2 3" key="1">
    <citation type="submission" date="2014-02" db="EMBL/GenBank/DDBJ databases">
        <title>The small core and large imbalanced accessory genome model reveals a collaborative survival strategy of Sorangium cellulosum strains in nature.</title>
        <authorList>
            <person name="Han K."/>
            <person name="Peng R."/>
            <person name="Blom J."/>
            <person name="Li Y.-Z."/>
        </authorList>
    </citation>
    <scope>NUCLEOTIDE SEQUENCE [LARGE SCALE GENOMIC DNA]</scope>
    <source>
        <strain evidence="2 3">So0008-312</strain>
    </source>
</reference>
<dbReference type="SMART" id="SM00460">
    <property type="entry name" value="TGc"/>
    <property type="match status" value="1"/>
</dbReference>
<dbReference type="RefSeq" id="WP_061608804.1">
    <property type="nucleotide sequence ID" value="NZ_JEMA01000518.1"/>
</dbReference>
<dbReference type="PANTHER" id="PTHR33490:SF12">
    <property type="entry name" value="BLL5557 PROTEIN"/>
    <property type="match status" value="1"/>
</dbReference>
<dbReference type="Gene3D" id="2.60.40.2250">
    <property type="match status" value="1"/>
</dbReference>
<evidence type="ECO:0000313" key="2">
    <source>
        <dbReference type="EMBL" id="KYF68915.1"/>
    </source>
</evidence>
<sequence length="272" mass="30089">MQIRVGYELLYEFPQPTPVILTLSIHYSRVSDLVRPDHMLTSPPIPARSYRDAFGNWCSRIVAPAGELKISADAVVNDTGAPDRVVVSAEQHAVDALPEETLVFLLGSRYCETDRLSEAAWGLFGQAATGWGRVQAICDFVHRHIAFGYEFASPTKTAWEVFNERKGVCRDYAHLAIALCRCMNIPARYCTGYLGDIGVPPPHGPMDFSGWFEAYLGGEWHTFDARNNVPRIGRVLIARGRDAADVAISTTFGPNTLKGFRVWTDEVAGQLA</sequence>
<feature type="domain" description="Transglutaminase-like" evidence="1">
    <location>
        <begin position="161"/>
        <end position="227"/>
    </location>
</feature>
<dbReference type="PANTHER" id="PTHR33490">
    <property type="entry name" value="BLR5614 PROTEIN-RELATED"/>
    <property type="match status" value="1"/>
</dbReference>
<comment type="caution">
    <text evidence="2">The sequence shown here is derived from an EMBL/GenBank/DDBJ whole genome shotgun (WGS) entry which is preliminary data.</text>
</comment>
<dbReference type="InterPro" id="IPR038765">
    <property type="entry name" value="Papain-like_cys_pep_sf"/>
</dbReference>
<evidence type="ECO:0000259" key="1">
    <source>
        <dbReference type="SMART" id="SM00460"/>
    </source>
</evidence>
<evidence type="ECO:0000313" key="3">
    <source>
        <dbReference type="Proteomes" id="UP000075260"/>
    </source>
</evidence>
<name>A0A150QLP1_SORCE</name>
<dbReference type="InterPro" id="IPR002931">
    <property type="entry name" value="Transglutaminase-like"/>
</dbReference>
<dbReference type="Pfam" id="PF01841">
    <property type="entry name" value="Transglut_core"/>
    <property type="match status" value="1"/>
</dbReference>